<organism evidence="15 16">
    <name type="scientific">Amphiprion ocellaris</name>
    <name type="common">Clown anemonefish</name>
    <dbReference type="NCBI Taxonomy" id="80972"/>
    <lineage>
        <taxon>Eukaryota</taxon>
        <taxon>Metazoa</taxon>
        <taxon>Chordata</taxon>
        <taxon>Craniata</taxon>
        <taxon>Vertebrata</taxon>
        <taxon>Euteleostomi</taxon>
        <taxon>Actinopterygii</taxon>
        <taxon>Neopterygii</taxon>
        <taxon>Teleostei</taxon>
        <taxon>Neoteleostei</taxon>
        <taxon>Acanthomorphata</taxon>
        <taxon>Ovalentaria</taxon>
        <taxon>Pomacentridae</taxon>
        <taxon>Amphiprion</taxon>
    </lineage>
</organism>
<feature type="compositionally biased region" description="Basic and acidic residues" evidence="13">
    <location>
        <begin position="327"/>
        <end position="346"/>
    </location>
</feature>
<dbReference type="InterPro" id="IPR022165">
    <property type="entry name" value="PKK"/>
</dbReference>
<dbReference type="SMART" id="SM00220">
    <property type="entry name" value="S_TKc"/>
    <property type="match status" value="1"/>
</dbReference>
<keyword evidence="8 11" id="KW-0067">ATP-binding</keyword>
<evidence type="ECO:0000256" key="2">
    <source>
        <dbReference type="ARBA" id="ARBA00012513"/>
    </source>
</evidence>
<evidence type="ECO:0000256" key="12">
    <source>
        <dbReference type="SAM" id="Coils"/>
    </source>
</evidence>
<feature type="compositionally biased region" description="Polar residues" evidence="13">
    <location>
        <begin position="542"/>
        <end position="556"/>
    </location>
</feature>
<dbReference type="InterPro" id="IPR000719">
    <property type="entry name" value="Prot_kinase_dom"/>
</dbReference>
<feature type="compositionally biased region" description="Basic and acidic residues" evidence="13">
    <location>
        <begin position="625"/>
        <end position="641"/>
    </location>
</feature>
<comment type="catalytic activity">
    <reaction evidence="9">
        <text>L-threonyl-[protein] + ATP = O-phospho-L-threonyl-[protein] + ADP + H(+)</text>
        <dbReference type="Rhea" id="RHEA:46608"/>
        <dbReference type="Rhea" id="RHEA-COMP:11060"/>
        <dbReference type="Rhea" id="RHEA-COMP:11605"/>
        <dbReference type="ChEBI" id="CHEBI:15378"/>
        <dbReference type="ChEBI" id="CHEBI:30013"/>
        <dbReference type="ChEBI" id="CHEBI:30616"/>
        <dbReference type="ChEBI" id="CHEBI:61977"/>
        <dbReference type="ChEBI" id="CHEBI:456216"/>
        <dbReference type="EC" id="2.7.11.1"/>
    </reaction>
</comment>
<feature type="compositionally biased region" description="Acidic residues" evidence="13">
    <location>
        <begin position="280"/>
        <end position="295"/>
    </location>
</feature>
<dbReference type="InterPro" id="IPR011009">
    <property type="entry name" value="Kinase-like_dom_sf"/>
</dbReference>
<comment type="similarity">
    <text evidence="1">Belongs to the protein kinase superfamily. STE Ser/Thr protein kinase family. STE20 subfamily.</text>
</comment>
<evidence type="ECO:0000313" key="15">
    <source>
        <dbReference type="Ensembl" id="ENSAOCP00000041147.1"/>
    </source>
</evidence>
<dbReference type="InterPro" id="IPR051585">
    <property type="entry name" value="STE20_Ser/Thr_Kinases"/>
</dbReference>
<dbReference type="PROSITE" id="PS00108">
    <property type="entry name" value="PROTEIN_KINASE_ST"/>
    <property type="match status" value="1"/>
</dbReference>
<feature type="compositionally biased region" description="Basic and acidic residues" evidence="13">
    <location>
        <begin position="418"/>
        <end position="444"/>
    </location>
</feature>
<comment type="catalytic activity">
    <reaction evidence="10">
        <text>L-seryl-[protein] + ATP = O-phospho-L-seryl-[protein] + ADP + H(+)</text>
        <dbReference type="Rhea" id="RHEA:17989"/>
        <dbReference type="Rhea" id="RHEA-COMP:9863"/>
        <dbReference type="Rhea" id="RHEA-COMP:11604"/>
        <dbReference type="ChEBI" id="CHEBI:15378"/>
        <dbReference type="ChEBI" id="CHEBI:29999"/>
        <dbReference type="ChEBI" id="CHEBI:30616"/>
        <dbReference type="ChEBI" id="CHEBI:83421"/>
        <dbReference type="ChEBI" id="CHEBI:456216"/>
        <dbReference type="EC" id="2.7.11.1"/>
    </reaction>
</comment>
<keyword evidence="4" id="KW-0597">Phosphoprotein</keyword>
<dbReference type="Gene3D" id="1.10.510.10">
    <property type="entry name" value="Transferase(Phosphotransferase) domain 1"/>
    <property type="match status" value="1"/>
</dbReference>
<keyword evidence="3" id="KW-0723">Serine/threonine-protein kinase</keyword>
<dbReference type="EC" id="2.7.11.1" evidence="2"/>
<keyword evidence="12" id="KW-0175">Coiled coil</keyword>
<feature type="compositionally biased region" description="Basic and acidic residues" evidence="13">
    <location>
        <begin position="353"/>
        <end position="364"/>
    </location>
</feature>
<dbReference type="Proteomes" id="UP001501940">
    <property type="component" value="Chromosome 16"/>
</dbReference>
<dbReference type="PANTHER" id="PTHR46538">
    <property type="entry name" value="PROTEIN KINASE DOMAIN-CONTAINING PROTEIN"/>
    <property type="match status" value="1"/>
</dbReference>
<evidence type="ECO:0000256" key="11">
    <source>
        <dbReference type="PROSITE-ProRule" id="PRU10141"/>
    </source>
</evidence>
<feature type="compositionally biased region" description="Polar residues" evidence="13">
    <location>
        <begin position="298"/>
        <end position="311"/>
    </location>
</feature>
<dbReference type="AlphaFoldDB" id="A0AAQ5XJX9"/>
<feature type="compositionally biased region" description="Basic and acidic residues" evidence="13">
    <location>
        <begin position="587"/>
        <end position="597"/>
    </location>
</feature>
<evidence type="ECO:0000256" key="6">
    <source>
        <dbReference type="ARBA" id="ARBA00022741"/>
    </source>
</evidence>
<dbReference type="GeneTree" id="ENSGT00940000156184"/>
<dbReference type="Ensembl" id="ENSAOCT00000043522.1">
    <property type="protein sequence ID" value="ENSAOCP00000041147.1"/>
    <property type="gene ID" value="ENSAOCG00000005714.2"/>
</dbReference>
<feature type="compositionally biased region" description="Low complexity" evidence="13">
    <location>
        <begin position="679"/>
        <end position="701"/>
    </location>
</feature>
<dbReference type="GO" id="GO:0004674">
    <property type="term" value="F:protein serine/threonine kinase activity"/>
    <property type="evidence" value="ECO:0007669"/>
    <property type="project" value="UniProtKB-KW"/>
</dbReference>
<evidence type="ECO:0000256" key="3">
    <source>
        <dbReference type="ARBA" id="ARBA00022527"/>
    </source>
</evidence>
<name>A0AAQ5XJX9_AMPOC</name>
<evidence type="ECO:0000313" key="16">
    <source>
        <dbReference type="Proteomes" id="UP001501940"/>
    </source>
</evidence>
<dbReference type="SUPFAM" id="SSF56112">
    <property type="entry name" value="Protein kinase-like (PK-like)"/>
    <property type="match status" value="1"/>
</dbReference>
<dbReference type="PANTHER" id="PTHR46538:SF1">
    <property type="entry name" value="NON-SPECIFIC SERINE_THREONINE PROTEIN KINASE"/>
    <property type="match status" value="1"/>
</dbReference>
<feature type="compositionally biased region" description="Basic and acidic residues" evidence="13">
    <location>
        <begin position="459"/>
        <end position="468"/>
    </location>
</feature>
<reference evidence="15 16" key="1">
    <citation type="submission" date="2022-01" db="EMBL/GenBank/DDBJ databases">
        <title>A chromosome-scale genome assembly of the false clownfish, Amphiprion ocellaris.</title>
        <authorList>
            <person name="Ryu T."/>
        </authorList>
    </citation>
    <scope>NUCLEOTIDE SEQUENCE [LARGE SCALE GENOMIC DNA]</scope>
</reference>
<feature type="coiled-coil region" evidence="12">
    <location>
        <begin position="1055"/>
        <end position="1112"/>
    </location>
</feature>
<feature type="coiled-coil region" evidence="12">
    <location>
        <begin position="870"/>
        <end position="995"/>
    </location>
</feature>
<reference evidence="15" key="2">
    <citation type="submission" date="2025-08" db="UniProtKB">
        <authorList>
            <consortium name="Ensembl"/>
        </authorList>
    </citation>
    <scope>IDENTIFICATION</scope>
</reference>
<evidence type="ECO:0000256" key="1">
    <source>
        <dbReference type="ARBA" id="ARBA00008874"/>
    </source>
</evidence>
<evidence type="ECO:0000256" key="8">
    <source>
        <dbReference type="ARBA" id="ARBA00022840"/>
    </source>
</evidence>
<keyword evidence="5" id="KW-0808">Transferase</keyword>
<dbReference type="Pfam" id="PF12474">
    <property type="entry name" value="PKK"/>
    <property type="match status" value="2"/>
</dbReference>
<evidence type="ECO:0000256" key="7">
    <source>
        <dbReference type="ARBA" id="ARBA00022777"/>
    </source>
</evidence>
<feature type="coiled-coil region" evidence="12">
    <location>
        <begin position="756"/>
        <end position="824"/>
    </location>
</feature>
<keyword evidence="7" id="KW-0418">Kinase</keyword>
<feature type="compositionally biased region" description="Polar residues" evidence="13">
    <location>
        <begin position="521"/>
        <end position="530"/>
    </location>
</feature>
<feature type="domain" description="Protein kinase" evidence="14">
    <location>
        <begin position="34"/>
        <end position="298"/>
    </location>
</feature>
<keyword evidence="6 11" id="KW-0547">Nucleotide-binding</keyword>
<evidence type="ECO:0000256" key="9">
    <source>
        <dbReference type="ARBA" id="ARBA00047899"/>
    </source>
</evidence>
<evidence type="ECO:0000256" key="13">
    <source>
        <dbReference type="SAM" id="MobiDB-lite"/>
    </source>
</evidence>
<dbReference type="PROSITE" id="PS50011">
    <property type="entry name" value="PROTEIN_KINASE_DOM"/>
    <property type="match status" value="1"/>
</dbReference>
<feature type="region of interest" description="Disordered" evidence="13">
    <location>
        <begin position="278"/>
        <end position="724"/>
    </location>
</feature>
<accession>A0AAQ5XJX9</accession>
<proteinExistence type="inferred from homology"/>
<dbReference type="InterPro" id="IPR017441">
    <property type="entry name" value="Protein_kinase_ATP_BS"/>
</dbReference>
<reference evidence="15" key="3">
    <citation type="submission" date="2025-09" db="UniProtKB">
        <authorList>
            <consortium name="Ensembl"/>
        </authorList>
    </citation>
    <scope>IDENTIFICATION</scope>
</reference>
<sequence>MSFFNFRKIFKLGPDKKKKQYEHVHRDVNPEEIWEIIGELGDGAFGKVYKAQNKQNGTLAAAKVIDTKTEDELEDYMVEIDILASCNHHHIVKLLDAFYFEGKLWILIEFCAGGAVDAIMLELERPLTEPQIRVVCKQTLEALIYLHENKVIHRDLKAGNILLSLEGDVKLADFGVSAKNTKTLQRRDSFIGTPYWMAPEVVMCETSKDRPYDYKADIWSLGVTLIELAQIEPPNHEMNPMRVLLKIAKSEPPTLMHPSRCVTDSKPLRELIAEAKAEVTEEIEDSKEEEEEEEHNDIQQNRAPSDASVASSEDDKVPPTPSTLESVTEKTEAEPAEDRTSDKLSDEGLGTSEVDKTEEEKLNEVSDASNEDLPSGLIEPGKDLSSQDSTEPKPEDNQAEEIPAEPVVSQPEEPVDTADTHELVTDGKEAEEKQQETEEKKIIDEPPQVIEEEQGPEVVKQEEDKEASTEETIESQKQPEDTPENTESISGEVAQAEEQGKEPEEEVPQQKVAEDRIEDMSNGTDVNTDTENIDVVDANINGDINTKSSMDESSTEVLVEDKATESQPEEKPKDEASEEPQQPEQENQIKEEDKLEEQAPTESTNGVSHEAKDSSDDSDQVVPSKDVDVKEDEQKTTHADESTSQDAVSVPESETDSETKMEQGSPAVIKPYGEKDSDSGSSSAADSSSLDLNLSISSFLSKSKEGGSVSMQESKRQKKTLKKTRKFMVDGVEVSVTTSKIVTDNDTKNEEMRFLRRQELRELRLLQKEEQRAQQQLSNKLQQQREQIYRRFEQETTAKKRQYDQEVENLEKKQKQTIERLEQDHTSRLRDEAKRIKADQDKELSKFQNMLKNRKKEAKQEVGQSPKHMRKELMKRLKEDLSLLKTAEEQEFLQKQQQELDGALKKIIQQHKVEIATIERDCLNHKQQLMRAREAAMWELEERHLQEKHQQLKQQLKDQYFMQRHQLLKRHEKEMEQMQRYNQRLIEEMKNKQTQERVRLPKIQRSDAKTRMAMFKKSLRITATASVTPEQEREKIKQFAAQEEKRQKNERLHQHQKHENQMRDLQLQCDSNIRELQQLQNEKCHLLIEHETQKLKELDEEHSQEIKEWREKLRPRKKALEEEFTRKLQEQEVFFKMSGESECLNPTTQSRVSKFYPIPNLHNSGL</sequence>
<feature type="binding site" evidence="11">
    <location>
        <position position="63"/>
    </location>
    <ligand>
        <name>ATP</name>
        <dbReference type="ChEBI" id="CHEBI:30616"/>
    </ligand>
</feature>
<dbReference type="Pfam" id="PF00069">
    <property type="entry name" value="Pkinase"/>
    <property type="match status" value="1"/>
</dbReference>
<dbReference type="PROSITE" id="PS00107">
    <property type="entry name" value="PROTEIN_KINASE_ATP"/>
    <property type="match status" value="1"/>
</dbReference>
<keyword evidence="16" id="KW-1185">Reference proteome</keyword>
<evidence type="ECO:0000259" key="14">
    <source>
        <dbReference type="PROSITE" id="PS50011"/>
    </source>
</evidence>
<dbReference type="InterPro" id="IPR008271">
    <property type="entry name" value="Ser/Thr_kinase_AS"/>
</dbReference>
<evidence type="ECO:0000256" key="10">
    <source>
        <dbReference type="ARBA" id="ARBA00048679"/>
    </source>
</evidence>
<dbReference type="GO" id="GO:0005524">
    <property type="term" value="F:ATP binding"/>
    <property type="evidence" value="ECO:0007669"/>
    <property type="project" value="UniProtKB-UniRule"/>
</dbReference>
<evidence type="ECO:0000256" key="4">
    <source>
        <dbReference type="ARBA" id="ARBA00022553"/>
    </source>
</evidence>
<dbReference type="Gene3D" id="3.30.200.20">
    <property type="entry name" value="Phosphorylase Kinase, domain 1"/>
    <property type="match status" value="1"/>
</dbReference>
<evidence type="ECO:0000256" key="5">
    <source>
        <dbReference type="ARBA" id="ARBA00022679"/>
    </source>
</evidence>
<dbReference type="FunFam" id="1.10.510.10:FF:001298">
    <property type="entry name" value="STE20-like kinase"/>
    <property type="match status" value="1"/>
</dbReference>
<protein>
    <recommendedName>
        <fullName evidence="2">non-specific serine/threonine protein kinase</fullName>
        <ecNumber evidence="2">2.7.11.1</ecNumber>
    </recommendedName>
</protein>
<feature type="compositionally biased region" description="Basic and acidic residues" evidence="13">
    <location>
        <begin position="559"/>
        <end position="575"/>
    </location>
</feature>
<dbReference type="FunFam" id="3.30.200.20:FF:000120">
    <property type="entry name" value="STE20-like serine/threonine-protein kinase"/>
    <property type="match status" value="1"/>
</dbReference>